<dbReference type="OrthoDB" id="2220779at2"/>
<dbReference type="AlphaFoldDB" id="A0A0A7FZB3"/>
<dbReference type="KEGG" id="cbv:U729_2207"/>
<keyword evidence="1" id="KW-0472">Membrane</keyword>
<sequence>MKGNKKIIINIIIFIIGFLSVICFKTVFRNNYTLDVPKLSDILFIELEESEKNKHITIEDNENILEIYNVISNNKKATRIESINDTPIQSKYIKIELFNKEKEITTLFAYEGDNEKYFIEQPYNGIYEITEKDYNTFTQYFL</sequence>
<keyword evidence="1" id="KW-0812">Transmembrane</keyword>
<dbReference type="STRING" id="1561.NPD11_803"/>
<dbReference type="eggNOG" id="ENOG5030KSB">
    <property type="taxonomic scope" value="Bacteria"/>
</dbReference>
<feature type="transmembrane region" description="Helical" evidence="1">
    <location>
        <begin position="7"/>
        <end position="28"/>
    </location>
</feature>
<accession>A0A0A7FZB3</accession>
<reference evidence="3 4" key="1">
    <citation type="journal article" date="2015" name="Infect. Genet. Evol.">
        <title>Genomic sequences of six botulinum neurotoxin-producing strains representing three clostridial species illustrate the mobility and diversity of botulinum neurotoxin genes.</title>
        <authorList>
            <person name="Smith T.J."/>
            <person name="Hill K.K."/>
            <person name="Xie G."/>
            <person name="Foley B.T."/>
            <person name="Williamson C.H."/>
            <person name="Foster J.T."/>
            <person name="Johnson S.L."/>
            <person name="Chertkov O."/>
            <person name="Teshima H."/>
            <person name="Gibbons H.S."/>
            <person name="Johnsky L.A."/>
            <person name="Karavis M.A."/>
            <person name="Smith L.A."/>
        </authorList>
    </citation>
    <scope>NUCLEOTIDE SEQUENCE [LARGE SCALE GENOMIC DNA]</scope>
    <source>
        <strain evidence="3">Sullivan</strain>
    </source>
</reference>
<keyword evidence="1" id="KW-1133">Transmembrane helix</keyword>
<dbReference type="Proteomes" id="UP000030635">
    <property type="component" value="Chromosome"/>
</dbReference>
<proteinExistence type="predicted"/>
<keyword evidence="4" id="KW-1185">Reference proteome</keyword>
<dbReference type="InterPro" id="IPR033782">
    <property type="entry name" value="DUF5301"/>
</dbReference>
<dbReference type="Gene3D" id="2.60.40.4250">
    <property type="match status" value="1"/>
</dbReference>
<dbReference type="RefSeq" id="WP_052139532.1">
    <property type="nucleotide sequence ID" value="NZ_CP006905.1"/>
</dbReference>
<evidence type="ECO:0000256" key="1">
    <source>
        <dbReference type="SAM" id="Phobius"/>
    </source>
</evidence>
<dbReference type="EMBL" id="CP006905">
    <property type="protein sequence ID" value="AIY84938.1"/>
    <property type="molecule type" value="Genomic_DNA"/>
</dbReference>
<gene>
    <name evidence="3" type="ORF">U729_2207</name>
</gene>
<evidence type="ECO:0000259" key="2">
    <source>
        <dbReference type="Pfam" id="PF17225"/>
    </source>
</evidence>
<feature type="domain" description="DUF5301" evidence="2">
    <location>
        <begin position="30"/>
        <end position="128"/>
    </location>
</feature>
<protein>
    <recommendedName>
        <fullName evidence="2">DUF5301 domain-containing protein</fullName>
    </recommendedName>
</protein>
<organism evidence="3 4">
    <name type="scientific">Clostridium baratii str. Sullivan</name>
    <dbReference type="NCBI Taxonomy" id="1415775"/>
    <lineage>
        <taxon>Bacteria</taxon>
        <taxon>Bacillati</taxon>
        <taxon>Bacillota</taxon>
        <taxon>Clostridia</taxon>
        <taxon>Eubacteriales</taxon>
        <taxon>Clostridiaceae</taxon>
        <taxon>Clostridium</taxon>
    </lineage>
</organism>
<dbReference type="Pfam" id="PF17225">
    <property type="entry name" value="DUF5301"/>
    <property type="match status" value="1"/>
</dbReference>
<evidence type="ECO:0000313" key="4">
    <source>
        <dbReference type="Proteomes" id="UP000030635"/>
    </source>
</evidence>
<evidence type="ECO:0000313" key="3">
    <source>
        <dbReference type="EMBL" id="AIY84938.1"/>
    </source>
</evidence>
<dbReference type="HOGENOM" id="CLU_153152_0_0_9"/>
<name>A0A0A7FZB3_9CLOT</name>